<dbReference type="PROSITE" id="PS51257">
    <property type="entry name" value="PROKAR_LIPOPROTEIN"/>
    <property type="match status" value="1"/>
</dbReference>
<feature type="compositionally biased region" description="Basic and acidic residues" evidence="1">
    <location>
        <begin position="186"/>
        <end position="205"/>
    </location>
</feature>
<feature type="region of interest" description="Disordered" evidence="1">
    <location>
        <begin position="186"/>
        <end position="217"/>
    </location>
</feature>
<gene>
    <name evidence="3" type="ORF">RSSM_02428</name>
</gene>
<reference evidence="3 4" key="1">
    <citation type="journal article" date="2013" name="Mar. Genomics">
        <title>Expression of sulfatases in Rhodopirellula baltica and the diversity of sulfatases in the genus Rhodopirellula.</title>
        <authorList>
            <person name="Wegner C.E."/>
            <person name="Richter-Heitmann T."/>
            <person name="Klindworth A."/>
            <person name="Klockow C."/>
            <person name="Richter M."/>
            <person name="Achstetter T."/>
            <person name="Glockner F.O."/>
            <person name="Harder J."/>
        </authorList>
    </citation>
    <scope>NUCLEOTIDE SEQUENCE [LARGE SCALE GENOMIC DNA]</scope>
    <source>
        <strain evidence="3 4">SM41</strain>
    </source>
</reference>
<name>M5UJ95_9BACT</name>
<comment type="caution">
    <text evidence="3">The sequence shown here is derived from an EMBL/GenBank/DDBJ whole genome shotgun (WGS) entry which is preliminary data.</text>
</comment>
<feature type="compositionally biased region" description="Gly residues" evidence="1">
    <location>
        <begin position="42"/>
        <end position="67"/>
    </location>
</feature>
<feature type="signal peptide" evidence="2">
    <location>
        <begin position="1"/>
        <end position="29"/>
    </location>
</feature>
<proteinExistence type="predicted"/>
<evidence type="ECO:0000313" key="4">
    <source>
        <dbReference type="Proteomes" id="UP000011885"/>
    </source>
</evidence>
<dbReference type="PATRIC" id="fig|1263870.3.peg.2583"/>
<feature type="region of interest" description="Disordered" evidence="1">
    <location>
        <begin position="241"/>
        <end position="312"/>
    </location>
</feature>
<feature type="compositionally biased region" description="Basic and acidic residues" evidence="1">
    <location>
        <begin position="262"/>
        <end position="300"/>
    </location>
</feature>
<evidence type="ECO:0000256" key="2">
    <source>
        <dbReference type="SAM" id="SignalP"/>
    </source>
</evidence>
<accession>M5UJ95</accession>
<organism evidence="3 4">
    <name type="scientific">Rhodopirellula sallentina SM41</name>
    <dbReference type="NCBI Taxonomy" id="1263870"/>
    <lineage>
        <taxon>Bacteria</taxon>
        <taxon>Pseudomonadati</taxon>
        <taxon>Planctomycetota</taxon>
        <taxon>Planctomycetia</taxon>
        <taxon>Pirellulales</taxon>
        <taxon>Pirellulaceae</taxon>
        <taxon>Rhodopirellula</taxon>
    </lineage>
</organism>
<feature type="region of interest" description="Disordered" evidence="1">
    <location>
        <begin position="26"/>
        <end position="71"/>
    </location>
</feature>
<feature type="compositionally biased region" description="Basic and acidic residues" evidence="1">
    <location>
        <begin position="241"/>
        <end position="250"/>
    </location>
</feature>
<protein>
    <submittedName>
        <fullName evidence="3">Putative secreted protein</fullName>
    </submittedName>
</protein>
<dbReference type="OrthoDB" id="269290at2"/>
<evidence type="ECO:0000256" key="1">
    <source>
        <dbReference type="SAM" id="MobiDB-lite"/>
    </source>
</evidence>
<feature type="chain" id="PRO_5004073271" evidence="2">
    <location>
        <begin position="30"/>
        <end position="312"/>
    </location>
</feature>
<dbReference type="Proteomes" id="UP000011885">
    <property type="component" value="Unassembled WGS sequence"/>
</dbReference>
<keyword evidence="2" id="KW-0732">Signal</keyword>
<dbReference type="EMBL" id="ANOH01000169">
    <property type="protein sequence ID" value="EMI56093.1"/>
    <property type="molecule type" value="Genomic_DNA"/>
</dbReference>
<dbReference type="RefSeq" id="WP_008678073.1">
    <property type="nucleotide sequence ID" value="NZ_ANOH01000169.1"/>
</dbReference>
<evidence type="ECO:0000313" key="3">
    <source>
        <dbReference type="EMBL" id="EMI56093.1"/>
    </source>
</evidence>
<sequence length="312" mass="34126">MKKHFVIVTAAILACNLVADLPLTSIASAQPPGGGEREGGRGQRGGGMRGGGGFGGGGGMRGGGARGGDPAMALLRSPEVREHLKLEPEQEEGLRKLEERIREEPRSGGARDFDFRNASQEERAEYFSKMQEEQKEQSAKHRELLGEVLDFYQMERLDELVLQRRGLVALGDTEIQDALKMSKEQREKLQTVRSEQEEKMRERMRTLMQSGDRNGMREKMEEIREEIEQDVMAVLTSEQKAEFEEMKGEPFDFGDMGGRGGRGGDMRGGRGGEGRGGRGGDARGGRGGRGGEGRGGEGRGGRGNRPSSEEEV</sequence>
<dbReference type="AlphaFoldDB" id="M5UJ95"/>
<keyword evidence="4" id="KW-1185">Reference proteome</keyword>